<evidence type="ECO:0000313" key="3">
    <source>
        <dbReference type="Proteomes" id="UP000539642"/>
    </source>
</evidence>
<dbReference type="AlphaFoldDB" id="A0A840UVF8"/>
<dbReference type="EMBL" id="JACHEO010000047">
    <property type="protein sequence ID" value="MBB5349772.1"/>
    <property type="molecule type" value="Genomic_DNA"/>
</dbReference>
<feature type="transmembrane region" description="Helical" evidence="1">
    <location>
        <begin position="63"/>
        <end position="81"/>
    </location>
</feature>
<gene>
    <name evidence="2" type="ORF">HNQ81_003535</name>
</gene>
<keyword evidence="3" id="KW-1185">Reference proteome</keyword>
<name>A0A840UVF8_9BACT</name>
<keyword evidence="1" id="KW-0812">Transmembrane</keyword>
<evidence type="ECO:0000256" key="1">
    <source>
        <dbReference type="SAM" id="Phobius"/>
    </source>
</evidence>
<reference evidence="2 3" key="1">
    <citation type="submission" date="2020-08" db="EMBL/GenBank/DDBJ databases">
        <title>Genomic Encyclopedia of Type Strains, Phase IV (KMG-IV): sequencing the most valuable type-strain genomes for metagenomic binning, comparative biology and taxonomic classification.</title>
        <authorList>
            <person name="Goeker M."/>
        </authorList>
    </citation>
    <scope>NUCLEOTIDE SEQUENCE [LARGE SCALE GENOMIC DNA]</scope>
    <source>
        <strain evidence="2 3">DSM 28570</strain>
    </source>
</reference>
<accession>A0A840UVF8</accession>
<comment type="caution">
    <text evidence="2">The sequence shown here is derived from an EMBL/GenBank/DDBJ whole genome shotgun (WGS) entry which is preliminary data.</text>
</comment>
<protein>
    <submittedName>
        <fullName evidence="2">Uncharacterized protein</fullName>
    </submittedName>
</protein>
<organism evidence="2 3">
    <name type="scientific">Desulfoprunum benzoelyticum</name>
    <dbReference type="NCBI Taxonomy" id="1506996"/>
    <lineage>
        <taxon>Bacteria</taxon>
        <taxon>Pseudomonadati</taxon>
        <taxon>Thermodesulfobacteriota</taxon>
        <taxon>Desulfobulbia</taxon>
        <taxon>Desulfobulbales</taxon>
        <taxon>Desulfobulbaceae</taxon>
        <taxon>Desulfoprunum</taxon>
    </lineage>
</organism>
<evidence type="ECO:0000313" key="2">
    <source>
        <dbReference type="EMBL" id="MBB5349772.1"/>
    </source>
</evidence>
<keyword evidence="1" id="KW-1133">Transmembrane helix</keyword>
<dbReference type="Proteomes" id="UP000539642">
    <property type="component" value="Unassembled WGS sequence"/>
</dbReference>
<keyword evidence="1" id="KW-0472">Membrane</keyword>
<proteinExistence type="predicted"/>
<feature type="transmembrane region" description="Helical" evidence="1">
    <location>
        <begin position="39"/>
        <end position="57"/>
    </location>
</feature>
<feature type="transmembrane region" description="Helical" evidence="1">
    <location>
        <begin position="6"/>
        <end position="27"/>
    </location>
</feature>
<sequence>MNVLGLFLLSFVGTLPFVLICYFPAAFVFNRKIVPKKVLFIWFLFTWIIATIFSAMMGPLNPSPVLAPIVLSVVVNGWLYFTHRGHQK</sequence>